<dbReference type="RefSeq" id="WP_111340513.1">
    <property type="nucleotide sequence ID" value="NZ_QLII01000001.1"/>
</dbReference>
<dbReference type="OrthoDB" id="904719at2"/>
<evidence type="ECO:0000313" key="2">
    <source>
        <dbReference type="Proteomes" id="UP000249016"/>
    </source>
</evidence>
<protein>
    <recommendedName>
        <fullName evidence="3">T9SS type A sorting domain-containing protein</fullName>
    </recommendedName>
</protein>
<name>A0A327NFF7_9BACT</name>
<evidence type="ECO:0008006" key="3">
    <source>
        <dbReference type="Google" id="ProtNLM"/>
    </source>
</evidence>
<dbReference type="GO" id="GO:0016020">
    <property type="term" value="C:membrane"/>
    <property type="evidence" value="ECO:0007669"/>
    <property type="project" value="InterPro"/>
</dbReference>
<dbReference type="AlphaFoldDB" id="A0A327NFF7"/>
<dbReference type="Gene3D" id="2.60.40.10">
    <property type="entry name" value="Immunoglobulins"/>
    <property type="match status" value="2"/>
</dbReference>
<gene>
    <name evidence="1" type="ORF">HMF3257_02915</name>
</gene>
<dbReference type="EMBL" id="QLII01000001">
    <property type="protein sequence ID" value="RAI73635.1"/>
    <property type="molecule type" value="Genomic_DNA"/>
</dbReference>
<organism evidence="1 2">
    <name type="scientific">Spirosoma telluris</name>
    <dbReference type="NCBI Taxonomy" id="2183553"/>
    <lineage>
        <taxon>Bacteria</taxon>
        <taxon>Pseudomonadati</taxon>
        <taxon>Bacteroidota</taxon>
        <taxon>Cytophagia</taxon>
        <taxon>Cytophagales</taxon>
        <taxon>Cytophagaceae</taxon>
        <taxon>Spirosoma</taxon>
    </lineage>
</organism>
<dbReference type="Pfam" id="PF05345">
    <property type="entry name" value="He_PIG"/>
    <property type="match status" value="2"/>
</dbReference>
<accession>A0A327NFF7</accession>
<dbReference type="GO" id="GO:0005509">
    <property type="term" value="F:calcium ion binding"/>
    <property type="evidence" value="ECO:0007669"/>
    <property type="project" value="InterPro"/>
</dbReference>
<dbReference type="Proteomes" id="UP000249016">
    <property type="component" value="Unassembled WGS sequence"/>
</dbReference>
<comment type="caution">
    <text evidence="1">The sequence shown here is derived from an EMBL/GenBank/DDBJ whole genome shotgun (WGS) entry which is preliminary data.</text>
</comment>
<evidence type="ECO:0000313" key="1">
    <source>
        <dbReference type="EMBL" id="RAI73635.1"/>
    </source>
</evidence>
<reference evidence="1 2" key="1">
    <citation type="submission" date="2018-06" db="EMBL/GenBank/DDBJ databases">
        <title>Spirosoma sp. HMF3257 Genome sequencing and assembly.</title>
        <authorList>
            <person name="Kang H."/>
            <person name="Cha I."/>
            <person name="Kim H."/>
            <person name="Kang J."/>
            <person name="Joh K."/>
        </authorList>
    </citation>
    <scope>NUCLEOTIDE SEQUENCE [LARGE SCALE GENOMIC DNA]</scope>
    <source>
        <strain evidence="1 2">HMF3257</strain>
    </source>
</reference>
<proteinExistence type="predicted"/>
<dbReference type="InterPro" id="IPR015919">
    <property type="entry name" value="Cadherin-like_sf"/>
</dbReference>
<sequence length="248" mass="25599">MTYLSSPLPEGLSLNATTGVISGTPLVPGEFGVTVGATDDGGSTVYSGFYLTINMPPVVVGSGLTSPISCSSGIPITIPTAYAFADPEGKPLTFSASPNYPDVVRGLTLDPVTGVISGTPIGPIRAGITIIATDAAGSKAYSGFYLFSEGQSLRVASPAPSEAVAGLQVVVLENPSRSERVAVQIEGVDGDQVWLRSLDSQGRTVSYSSLEAVSGRSQAMVPLGQAVGLYYLQVNTVSQQKVIRVLRQ</sequence>
<dbReference type="SUPFAM" id="SSF49313">
    <property type="entry name" value="Cadherin-like"/>
    <property type="match status" value="2"/>
</dbReference>
<dbReference type="InterPro" id="IPR013783">
    <property type="entry name" value="Ig-like_fold"/>
</dbReference>
<keyword evidence="2" id="KW-1185">Reference proteome</keyword>